<comment type="subcellular location">
    <subcellularLocation>
        <location evidence="1">Cytoplasm</location>
        <location evidence="1">Cytoskeleton</location>
    </subcellularLocation>
</comment>
<gene>
    <name evidence="7" type="primary">KBP</name>
    <name evidence="6" type="ORF">CCAP1982_LOCUS9126</name>
</gene>
<keyword evidence="5" id="KW-0206">Cytoskeleton</keyword>
<evidence type="ECO:0000313" key="7">
    <source>
        <dbReference type="EMBL" id="JAB92311.1"/>
    </source>
</evidence>
<evidence type="ECO:0000313" key="6">
    <source>
        <dbReference type="EMBL" id="CAD7000652.1"/>
    </source>
</evidence>
<reference evidence="7" key="2">
    <citation type="journal article" date="2014" name="BMC Genomics">
        <title>A genomic perspective to assessing quality of mass-reared SIT flies used in Mediterranean fruit fly (Ceratitis capitata) eradication in California.</title>
        <authorList>
            <person name="Calla B."/>
            <person name="Hall B."/>
            <person name="Hou S."/>
            <person name="Geib S.M."/>
        </authorList>
    </citation>
    <scope>NUCLEOTIDE SEQUENCE</scope>
</reference>
<evidence type="ECO:0000256" key="4">
    <source>
        <dbReference type="ARBA" id="ARBA00022490"/>
    </source>
</evidence>
<dbReference type="GO" id="GO:1990535">
    <property type="term" value="P:neuron projection maintenance"/>
    <property type="evidence" value="ECO:0007669"/>
    <property type="project" value="TreeGrafter"/>
</dbReference>
<dbReference type="EMBL" id="CAJHJT010000012">
    <property type="protein sequence ID" value="CAD7000652.1"/>
    <property type="molecule type" value="Genomic_DNA"/>
</dbReference>
<dbReference type="SUPFAM" id="SSF48452">
    <property type="entry name" value="TPR-like"/>
    <property type="match status" value="1"/>
</dbReference>
<name>W8BG93_CERCA</name>
<dbReference type="OrthoDB" id="409897at2759"/>
<comment type="similarity">
    <text evidence="2">Belongs to the KIF-binding protein family.</text>
</comment>
<dbReference type="GeneID" id="101452890"/>
<dbReference type="GO" id="GO:0021952">
    <property type="term" value="P:central nervous system projection neuron axonogenesis"/>
    <property type="evidence" value="ECO:0007669"/>
    <property type="project" value="TreeGrafter"/>
</dbReference>
<organism evidence="7">
    <name type="scientific">Ceratitis capitata</name>
    <name type="common">Mediterranean fruit fly</name>
    <name type="synonym">Tephritis capitata</name>
    <dbReference type="NCBI Taxonomy" id="7213"/>
    <lineage>
        <taxon>Eukaryota</taxon>
        <taxon>Metazoa</taxon>
        <taxon>Ecdysozoa</taxon>
        <taxon>Arthropoda</taxon>
        <taxon>Hexapoda</taxon>
        <taxon>Insecta</taxon>
        <taxon>Pterygota</taxon>
        <taxon>Neoptera</taxon>
        <taxon>Endopterygota</taxon>
        <taxon>Diptera</taxon>
        <taxon>Brachycera</taxon>
        <taxon>Muscomorpha</taxon>
        <taxon>Tephritoidea</taxon>
        <taxon>Tephritidae</taxon>
        <taxon>Ceratitis</taxon>
        <taxon>Ceratitis</taxon>
    </lineage>
</organism>
<protein>
    <recommendedName>
        <fullName evidence="3">KIF-binding protein</fullName>
    </recommendedName>
</protein>
<dbReference type="PANTHER" id="PTHR46321:SF1">
    <property type="entry name" value="KIF-BINDING PROTEIN"/>
    <property type="match status" value="1"/>
</dbReference>
<reference evidence="6" key="3">
    <citation type="submission" date="2020-11" db="EMBL/GenBank/DDBJ databases">
        <authorList>
            <person name="Whitehead M."/>
        </authorList>
    </citation>
    <scope>NUCLEOTIDE SEQUENCE</scope>
    <source>
        <strain evidence="6">EGII</strain>
    </source>
</reference>
<evidence type="ECO:0000256" key="1">
    <source>
        <dbReference type="ARBA" id="ARBA00004245"/>
    </source>
</evidence>
<evidence type="ECO:0000256" key="2">
    <source>
        <dbReference type="ARBA" id="ARBA00010305"/>
    </source>
</evidence>
<dbReference type="KEGG" id="ccat:101452890"/>
<evidence type="ECO:0000256" key="5">
    <source>
        <dbReference type="ARBA" id="ARBA00023212"/>
    </source>
</evidence>
<evidence type="ECO:0000313" key="8">
    <source>
        <dbReference type="Proteomes" id="UP000606786"/>
    </source>
</evidence>
<dbReference type="PANTHER" id="PTHR46321">
    <property type="entry name" value="KIF1-BINDING PROTEIN"/>
    <property type="match status" value="1"/>
</dbReference>
<dbReference type="InterPro" id="IPR011990">
    <property type="entry name" value="TPR-like_helical_dom_sf"/>
</dbReference>
<keyword evidence="4" id="KW-0963">Cytoplasm</keyword>
<dbReference type="AlphaFoldDB" id="W8BG93"/>
<dbReference type="Pfam" id="PF12309">
    <property type="entry name" value="KBP_C"/>
    <property type="match status" value="1"/>
</dbReference>
<accession>W8BG93</accession>
<sequence>MVIAKEILTDYKEVYEKATKYVNEESKNDPPTDPFRSHYAARELLLQLKENLKNALASVVAEEADDGQDDFTYIVLHAFVCHDLGRIYVFTEEIETGERLLQESLESIEPYKMKPEAIIPYVGALNEIGMVQANRSEYKKAFETLNKSEQAYKEFLSIGNKAICITDIFGTPEEIEEGKGTKELEGLYTLCTFYLAQTYGHLGELEKSAQYCHLTLRRQLDSNTYEPIDFALNAATLSQYFIGENMFKEARHHLAAATHIMAEYEANMLTPELTEQQRADVTETFKHRYADVARCWAKYGLALLSASKERLYNDEEEKVTKDVKRLNVDPNAYRFPSLKIDLYENRVTADYCLTFDDAKPVYHFVCDWLDQAKDYYKPETEATEYAKVIKDFAELYQHIAFFEEDPANQAKMQKRRAKYYEDLLELLNPVFYMGICRECWYGAGLSYCAILDIKLDALKERRTPQPQDLQKINQTCQKAIKNFLDFAKSYTDKDGATIKANADAEEQRNVLYAYFHLGRLHFKMITPDLSVQLENMNNSLKYYKLFTDECAARKEVAETLNAEVGVCREMVNLLPLKIANIKKRLPK</sequence>
<dbReference type="GO" id="GO:0005856">
    <property type="term" value="C:cytoskeleton"/>
    <property type="evidence" value="ECO:0007669"/>
    <property type="project" value="UniProtKB-SubCell"/>
</dbReference>
<dbReference type="GO" id="GO:0000226">
    <property type="term" value="P:microtubule cytoskeleton organization"/>
    <property type="evidence" value="ECO:0007669"/>
    <property type="project" value="TreeGrafter"/>
</dbReference>
<reference evidence="7" key="1">
    <citation type="submission" date="2013-07" db="EMBL/GenBank/DDBJ databases">
        <authorList>
            <person name="Geib S."/>
        </authorList>
    </citation>
    <scope>NUCLEOTIDE SEQUENCE</scope>
</reference>
<keyword evidence="8" id="KW-1185">Reference proteome</keyword>
<dbReference type="InterPro" id="IPR022083">
    <property type="entry name" value="KBP"/>
</dbReference>
<dbReference type="Proteomes" id="UP000606786">
    <property type="component" value="Unassembled WGS sequence"/>
</dbReference>
<dbReference type="EMBL" id="GAMC01014244">
    <property type="protein sequence ID" value="JAB92311.1"/>
    <property type="molecule type" value="mRNA"/>
</dbReference>
<evidence type="ECO:0000256" key="3">
    <source>
        <dbReference type="ARBA" id="ARBA00016840"/>
    </source>
</evidence>
<dbReference type="Gene3D" id="1.25.40.10">
    <property type="entry name" value="Tetratricopeptide repeat domain"/>
    <property type="match status" value="1"/>
</dbReference>
<proteinExistence type="evidence at transcript level"/>